<name>A0A7W9FJ99_9HYPH</name>
<comment type="caution">
    <text evidence="1">The sequence shown here is derived from an EMBL/GenBank/DDBJ whole genome shotgun (WGS) entry which is preliminary data.</text>
</comment>
<dbReference type="Proteomes" id="UP000523821">
    <property type="component" value="Unassembled WGS sequence"/>
</dbReference>
<reference evidence="1 2" key="1">
    <citation type="submission" date="2020-08" db="EMBL/GenBank/DDBJ databases">
        <title>Genomic Encyclopedia of Type Strains, Phase IV (KMG-IV): sequencing the most valuable type-strain genomes for metagenomic binning, comparative biology and taxonomic classification.</title>
        <authorList>
            <person name="Goeker M."/>
        </authorList>
    </citation>
    <scope>NUCLEOTIDE SEQUENCE [LARGE SCALE GENOMIC DNA]</scope>
    <source>
        <strain evidence="1 2">DSM 16268</strain>
    </source>
</reference>
<organism evidence="1 2">
    <name type="scientific">Prosthecomicrobium pneumaticum</name>
    <dbReference type="NCBI Taxonomy" id="81895"/>
    <lineage>
        <taxon>Bacteria</taxon>
        <taxon>Pseudomonadati</taxon>
        <taxon>Pseudomonadota</taxon>
        <taxon>Alphaproteobacteria</taxon>
        <taxon>Hyphomicrobiales</taxon>
        <taxon>Kaistiaceae</taxon>
        <taxon>Prosthecomicrobium</taxon>
    </lineage>
</organism>
<accession>A0A7W9FJ99</accession>
<dbReference type="EMBL" id="JACHOO010000001">
    <property type="protein sequence ID" value="MBB5751361.1"/>
    <property type="molecule type" value="Genomic_DNA"/>
</dbReference>
<sequence>MSRRIILGEIRQQLIEEGALRPDGESDRILRTVIERGAGALSPTDRQHYDRAIMPVIDWVAFGSGSELPIAAE</sequence>
<keyword evidence="2" id="KW-1185">Reference proteome</keyword>
<protein>
    <submittedName>
        <fullName evidence="1">Uncharacterized protein</fullName>
    </submittedName>
</protein>
<gene>
    <name evidence="1" type="ORF">GGQ63_000404</name>
</gene>
<dbReference type="AlphaFoldDB" id="A0A7W9FJ99"/>
<proteinExistence type="predicted"/>
<evidence type="ECO:0000313" key="2">
    <source>
        <dbReference type="Proteomes" id="UP000523821"/>
    </source>
</evidence>
<dbReference type="RefSeq" id="WP_183851961.1">
    <property type="nucleotide sequence ID" value="NZ_JACHOO010000001.1"/>
</dbReference>
<evidence type="ECO:0000313" key="1">
    <source>
        <dbReference type="EMBL" id="MBB5751361.1"/>
    </source>
</evidence>